<gene>
    <name evidence="6" type="ORF">BCR37DRAFT_343590</name>
</gene>
<dbReference type="InterPro" id="IPR001680">
    <property type="entry name" value="WD40_rpt"/>
</dbReference>
<dbReference type="Pfam" id="PF00400">
    <property type="entry name" value="WD40"/>
    <property type="match status" value="4"/>
</dbReference>
<evidence type="ECO:0000313" key="6">
    <source>
        <dbReference type="EMBL" id="ORY87049.1"/>
    </source>
</evidence>
<feature type="repeat" description="WD" evidence="3">
    <location>
        <begin position="81"/>
        <end position="122"/>
    </location>
</feature>
<dbReference type="OrthoDB" id="10261640at2759"/>
<keyword evidence="2" id="KW-0677">Repeat</keyword>
<dbReference type="PANTHER" id="PTHR19857:SF8">
    <property type="entry name" value="ANGIO-ASSOCIATED MIGRATORY CELL PROTEIN"/>
    <property type="match status" value="1"/>
</dbReference>
<feature type="repeat" description="WD" evidence="3">
    <location>
        <begin position="38"/>
        <end position="80"/>
    </location>
</feature>
<dbReference type="STRING" id="56484.A0A1Y2FSY8"/>
<dbReference type="InterPro" id="IPR024977">
    <property type="entry name" value="Apc4-like_WD40_dom"/>
</dbReference>
<dbReference type="EMBL" id="MCFI01000002">
    <property type="protein sequence ID" value="ORY87049.1"/>
    <property type="molecule type" value="Genomic_DNA"/>
</dbReference>
<dbReference type="SUPFAM" id="SSF50978">
    <property type="entry name" value="WD40 repeat-like"/>
    <property type="match status" value="1"/>
</dbReference>
<evidence type="ECO:0000256" key="4">
    <source>
        <dbReference type="SAM" id="MobiDB-lite"/>
    </source>
</evidence>
<dbReference type="GeneID" id="63784114"/>
<sequence length="375" mass="40182">MSDDDNEDDDAEEPQGEQNADEQMAEDEDFVDESIQGFFEHKDSVYCLALSPANPNLACSGGGDELAYLWNIETGETVHKLDGHKDSVIACDFSADGTYVATAGMDGLVQVWNTESKTRVVTLEAGSELLWLKFHPVGHVLLAGTLDSTCWMWKVPSGDVMGVFASHTAPCTAGTWSRDGKMFVSVSEDGTVIQWDPRTSQPTHRIETAQDERLCGGEGGWNAVALDASGAVAVVGSSTGFLLALNLASGALIASHLTQTHSIEAITYSPTLPLLAVASVDETIALYEVPSMKLRTVLRHDGPVVALHFEPRTPFLFSASTDKTARKWDVRTGAQVARWRGQQDNILCLAVQAGGHKVLTAGDDGVALVFGESQA</sequence>
<dbReference type="AlphaFoldDB" id="A0A1Y2FSY8"/>
<dbReference type="OMA" id="GPDEVMW"/>
<dbReference type="InterPro" id="IPR036322">
    <property type="entry name" value="WD40_repeat_dom_sf"/>
</dbReference>
<dbReference type="PROSITE" id="PS50294">
    <property type="entry name" value="WD_REPEATS_REGION"/>
    <property type="match status" value="3"/>
</dbReference>
<dbReference type="Proteomes" id="UP000193685">
    <property type="component" value="Unassembled WGS sequence"/>
</dbReference>
<dbReference type="SMART" id="SM00320">
    <property type="entry name" value="WD40"/>
    <property type="match status" value="7"/>
</dbReference>
<name>A0A1Y2FSY8_PROLT</name>
<evidence type="ECO:0000256" key="2">
    <source>
        <dbReference type="ARBA" id="ARBA00022737"/>
    </source>
</evidence>
<dbReference type="PANTHER" id="PTHR19857">
    <property type="entry name" value="MITOCHONDRIAL DIVISION PROTEIN 1-RELATED"/>
    <property type="match status" value="1"/>
</dbReference>
<comment type="caution">
    <text evidence="6">The sequence shown here is derived from an EMBL/GenBank/DDBJ whole genome shotgun (WGS) entry which is preliminary data.</text>
</comment>
<keyword evidence="1 3" id="KW-0853">WD repeat</keyword>
<dbReference type="PROSITE" id="PS50082">
    <property type="entry name" value="WD_REPEATS_2"/>
    <property type="match status" value="4"/>
</dbReference>
<accession>A0A1Y2FSY8</accession>
<organism evidence="6 7">
    <name type="scientific">Protomyces lactucae-debilis</name>
    <dbReference type="NCBI Taxonomy" id="2754530"/>
    <lineage>
        <taxon>Eukaryota</taxon>
        <taxon>Fungi</taxon>
        <taxon>Dikarya</taxon>
        <taxon>Ascomycota</taxon>
        <taxon>Taphrinomycotina</taxon>
        <taxon>Taphrinomycetes</taxon>
        <taxon>Taphrinales</taxon>
        <taxon>Protomycetaceae</taxon>
        <taxon>Protomyces</taxon>
    </lineage>
</organism>
<dbReference type="InterPro" id="IPR015943">
    <property type="entry name" value="WD40/YVTN_repeat-like_dom_sf"/>
</dbReference>
<feature type="repeat" description="WD" evidence="3">
    <location>
        <begin position="164"/>
        <end position="205"/>
    </location>
</feature>
<evidence type="ECO:0000256" key="1">
    <source>
        <dbReference type="ARBA" id="ARBA00022574"/>
    </source>
</evidence>
<dbReference type="InterPro" id="IPR051179">
    <property type="entry name" value="WD_repeat_multifunction"/>
</dbReference>
<keyword evidence="7" id="KW-1185">Reference proteome</keyword>
<protein>
    <recommendedName>
        <fullName evidence="5">Anaphase-promoting complex subunit 4-like WD40 domain-containing protein</fullName>
    </recommendedName>
</protein>
<feature type="domain" description="Anaphase-promoting complex subunit 4-like WD40" evidence="5">
    <location>
        <begin position="267"/>
        <end position="350"/>
    </location>
</feature>
<evidence type="ECO:0000256" key="3">
    <source>
        <dbReference type="PROSITE-ProRule" id="PRU00221"/>
    </source>
</evidence>
<evidence type="ECO:0000313" key="7">
    <source>
        <dbReference type="Proteomes" id="UP000193685"/>
    </source>
</evidence>
<evidence type="ECO:0000259" key="5">
    <source>
        <dbReference type="Pfam" id="PF12894"/>
    </source>
</evidence>
<reference evidence="6 7" key="1">
    <citation type="submission" date="2016-07" db="EMBL/GenBank/DDBJ databases">
        <title>Pervasive Adenine N6-methylation of Active Genes in Fungi.</title>
        <authorList>
            <consortium name="DOE Joint Genome Institute"/>
            <person name="Mondo S.J."/>
            <person name="Dannebaum R.O."/>
            <person name="Kuo R.C."/>
            <person name="Labutti K."/>
            <person name="Haridas S."/>
            <person name="Kuo A."/>
            <person name="Salamov A."/>
            <person name="Ahrendt S.R."/>
            <person name="Lipzen A."/>
            <person name="Sullivan W."/>
            <person name="Andreopoulos W.B."/>
            <person name="Clum A."/>
            <person name="Lindquist E."/>
            <person name="Daum C."/>
            <person name="Ramamoorthy G.K."/>
            <person name="Gryganskyi A."/>
            <person name="Culley D."/>
            <person name="Magnuson J.K."/>
            <person name="James T.Y."/>
            <person name="O'Malley M.A."/>
            <person name="Stajich J.E."/>
            <person name="Spatafora J.W."/>
            <person name="Visel A."/>
            <person name="Grigoriev I.V."/>
        </authorList>
    </citation>
    <scope>NUCLEOTIDE SEQUENCE [LARGE SCALE GENOMIC DNA]</scope>
    <source>
        <strain evidence="6 7">12-1054</strain>
    </source>
</reference>
<dbReference type="CDD" id="cd00200">
    <property type="entry name" value="WD40"/>
    <property type="match status" value="1"/>
</dbReference>
<dbReference type="InterPro" id="IPR019775">
    <property type="entry name" value="WD40_repeat_CS"/>
</dbReference>
<feature type="repeat" description="WD" evidence="3">
    <location>
        <begin position="297"/>
        <end position="338"/>
    </location>
</feature>
<proteinExistence type="predicted"/>
<dbReference type="Gene3D" id="2.130.10.10">
    <property type="entry name" value="YVTN repeat-like/Quinoprotein amine dehydrogenase"/>
    <property type="match status" value="1"/>
</dbReference>
<dbReference type="RefSeq" id="XP_040727905.1">
    <property type="nucleotide sequence ID" value="XM_040867515.1"/>
</dbReference>
<dbReference type="Pfam" id="PF12894">
    <property type="entry name" value="ANAPC4_WD40"/>
    <property type="match status" value="1"/>
</dbReference>
<dbReference type="PROSITE" id="PS00678">
    <property type="entry name" value="WD_REPEATS_1"/>
    <property type="match status" value="2"/>
</dbReference>
<feature type="region of interest" description="Disordered" evidence="4">
    <location>
        <begin position="1"/>
        <end position="27"/>
    </location>
</feature>